<dbReference type="PANTHER" id="PTHR47892:SF1">
    <property type="entry name" value="UNIVERSAL STRESS PROTEIN E"/>
    <property type="match status" value="1"/>
</dbReference>
<dbReference type="InterPro" id="IPR006015">
    <property type="entry name" value="Universal_stress_UspA"/>
</dbReference>
<sequence>MKRFTNILLVCDEDSLHDALIERAVWLAKANGARITLVDVMESAPGELASLFGSFSGAGAQDVEHEVIEFRSARLADIAGPIKSEGIQTAEVVLQGNPFIEIIRKVLRDEHDLVMKGAAGASEGRSLFFASTDMHVLRKCPCPVWIMKNSPDRRNARILAAVDPDPANEQKVGLNTLVMELATSLTEIDESELHIMNTWRLEEEAALRNSAFAKVPKARIDKLVDEQEQKCQQNLSQLLFRYPDTSGKHEVHLEKGAAREIIPEFAEQNKVDLIVMGTVGRTGVSGLIIGNTAEAILNQVECSVLAVKPPGFETPVKLH</sequence>
<gene>
    <name evidence="6" type="ORF">FKG95_18230</name>
</gene>
<keyword evidence="7" id="KW-1185">Reference proteome</keyword>
<evidence type="ECO:0000256" key="3">
    <source>
        <dbReference type="ARBA" id="ARBA00022490"/>
    </source>
</evidence>
<dbReference type="InterPro" id="IPR006016">
    <property type="entry name" value="UspA"/>
</dbReference>
<dbReference type="RefSeq" id="WP_142897834.1">
    <property type="nucleotide sequence ID" value="NZ_ML660057.1"/>
</dbReference>
<dbReference type="AlphaFoldDB" id="A0A545TMP5"/>
<dbReference type="OrthoDB" id="5564966at2"/>
<dbReference type="CDD" id="cd00293">
    <property type="entry name" value="USP-like"/>
    <property type="match status" value="1"/>
</dbReference>
<reference evidence="6 7" key="1">
    <citation type="submission" date="2019-06" db="EMBL/GenBank/DDBJ databases">
        <title>Whole genome sequence for Rhodospirillaceae sp. R148.</title>
        <authorList>
            <person name="Wang G."/>
        </authorList>
    </citation>
    <scope>NUCLEOTIDE SEQUENCE [LARGE SCALE GENOMIC DNA]</scope>
    <source>
        <strain evidence="6 7">R148</strain>
    </source>
</reference>
<comment type="function">
    <text evidence="4">Required for resistance to DNA-damaging agents.</text>
</comment>
<comment type="subcellular location">
    <subcellularLocation>
        <location evidence="1">Cytoplasm</location>
    </subcellularLocation>
</comment>
<comment type="similarity">
    <text evidence="2">Belongs to the universal stress protein A family.</text>
</comment>
<dbReference type="SUPFAM" id="SSF52402">
    <property type="entry name" value="Adenine nucleotide alpha hydrolases-like"/>
    <property type="match status" value="2"/>
</dbReference>
<protein>
    <submittedName>
        <fullName evidence="6">Universal stress protein</fullName>
    </submittedName>
</protein>
<dbReference type="Proteomes" id="UP000315252">
    <property type="component" value="Unassembled WGS sequence"/>
</dbReference>
<feature type="domain" description="UspA" evidence="5">
    <location>
        <begin position="157"/>
        <end position="308"/>
    </location>
</feature>
<dbReference type="PRINTS" id="PR01438">
    <property type="entry name" value="UNVRSLSTRESS"/>
</dbReference>
<dbReference type="GO" id="GO:0005737">
    <property type="term" value="C:cytoplasm"/>
    <property type="evidence" value="ECO:0007669"/>
    <property type="project" value="UniProtKB-SubCell"/>
</dbReference>
<organism evidence="6 7">
    <name type="scientific">Denitrobaculum tricleocarpae</name>
    <dbReference type="NCBI Taxonomy" id="2591009"/>
    <lineage>
        <taxon>Bacteria</taxon>
        <taxon>Pseudomonadati</taxon>
        <taxon>Pseudomonadota</taxon>
        <taxon>Alphaproteobacteria</taxon>
        <taxon>Rhodospirillales</taxon>
        <taxon>Rhodospirillaceae</taxon>
        <taxon>Denitrobaculum</taxon>
    </lineage>
</organism>
<evidence type="ECO:0000256" key="2">
    <source>
        <dbReference type="ARBA" id="ARBA00008791"/>
    </source>
</evidence>
<comment type="caution">
    <text evidence="6">The sequence shown here is derived from an EMBL/GenBank/DDBJ whole genome shotgun (WGS) entry which is preliminary data.</text>
</comment>
<dbReference type="PANTHER" id="PTHR47892">
    <property type="entry name" value="UNIVERSAL STRESS PROTEIN E"/>
    <property type="match status" value="1"/>
</dbReference>
<dbReference type="Pfam" id="PF00582">
    <property type="entry name" value="Usp"/>
    <property type="match status" value="2"/>
</dbReference>
<evidence type="ECO:0000313" key="7">
    <source>
        <dbReference type="Proteomes" id="UP000315252"/>
    </source>
</evidence>
<evidence type="ECO:0000256" key="4">
    <source>
        <dbReference type="ARBA" id="ARBA00037131"/>
    </source>
</evidence>
<evidence type="ECO:0000256" key="1">
    <source>
        <dbReference type="ARBA" id="ARBA00004496"/>
    </source>
</evidence>
<evidence type="ECO:0000259" key="5">
    <source>
        <dbReference type="Pfam" id="PF00582"/>
    </source>
</evidence>
<keyword evidence="3" id="KW-0963">Cytoplasm</keyword>
<evidence type="ECO:0000313" key="6">
    <source>
        <dbReference type="EMBL" id="TQV78500.1"/>
    </source>
</evidence>
<proteinExistence type="inferred from homology"/>
<dbReference type="EMBL" id="VHSH01000006">
    <property type="protein sequence ID" value="TQV78500.1"/>
    <property type="molecule type" value="Genomic_DNA"/>
</dbReference>
<accession>A0A545TMP5</accession>
<dbReference type="Gene3D" id="3.40.50.12370">
    <property type="match status" value="1"/>
</dbReference>
<name>A0A545TMP5_9PROT</name>
<feature type="domain" description="UspA" evidence="5">
    <location>
        <begin position="4"/>
        <end position="148"/>
    </location>
</feature>